<dbReference type="EMBL" id="UARG01000017">
    <property type="protein sequence ID" value="SQA78101.1"/>
    <property type="molecule type" value="Genomic_DNA"/>
</dbReference>
<comment type="subcellular location">
    <subcellularLocation>
        <location evidence="1">Cell envelope</location>
    </subcellularLocation>
</comment>
<reference evidence="7 8" key="1">
    <citation type="submission" date="2018-06" db="EMBL/GenBank/DDBJ databases">
        <authorList>
            <consortium name="Pathogen Informatics"/>
            <person name="Doyle S."/>
        </authorList>
    </citation>
    <scope>NUCLEOTIDE SEQUENCE [LARGE SCALE GENOMIC DNA]</scope>
    <source>
        <strain evidence="7 8">NCTC11546</strain>
    </source>
</reference>
<dbReference type="Proteomes" id="UP000249891">
    <property type="component" value="Unassembled WGS sequence"/>
</dbReference>
<keyword evidence="2" id="KW-0201">Cytochrome c-type biogenesis</keyword>
<evidence type="ECO:0000313" key="7">
    <source>
        <dbReference type="EMBL" id="SQA78101.1"/>
    </source>
</evidence>
<dbReference type="PANTHER" id="PTHR42852">
    <property type="entry name" value="THIOL:DISULFIDE INTERCHANGE PROTEIN DSBE"/>
    <property type="match status" value="1"/>
</dbReference>
<dbReference type="InterPro" id="IPR013766">
    <property type="entry name" value="Thioredoxin_domain"/>
</dbReference>
<dbReference type="InterPro" id="IPR036249">
    <property type="entry name" value="Thioredoxin-like_sf"/>
</dbReference>
<evidence type="ECO:0000256" key="3">
    <source>
        <dbReference type="ARBA" id="ARBA00023157"/>
    </source>
</evidence>
<feature type="signal peptide" evidence="5">
    <location>
        <begin position="1"/>
        <end position="22"/>
    </location>
</feature>
<dbReference type="SUPFAM" id="SSF52833">
    <property type="entry name" value="Thioredoxin-like"/>
    <property type="match status" value="1"/>
</dbReference>
<dbReference type="GO" id="GO:0017004">
    <property type="term" value="P:cytochrome complex assembly"/>
    <property type="evidence" value="ECO:0007669"/>
    <property type="project" value="UniProtKB-KW"/>
</dbReference>
<accession>A0A2X2RNT4</accession>
<dbReference type="PROSITE" id="PS51352">
    <property type="entry name" value="THIOREDOXIN_2"/>
    <property type="match status" value="1"/>
</dbReference>
<dbReference type="CDD" id="cd02966">
    <property type="entry name" value="TlpA_like_family"/>
    <property type="match status" value="1"/>
</dbReference>
<evidence type="ECO:0000256" key="5">
    <source>
        <dbReference type="SAM" id="SignalP"/>
    </source>
</evidence>
<gene>
    <name evidence="7" type="primary">resA_1</name>
    <name evidence="7" type="ORF">NCTC11546_01328</name>
</gene>
<evidence type="ECO:0000256" key="2">
    <source>
        <dbReference type="ARBA" id="ARBA00022748"/>
    </source>
</evidence>
<keyword evidence="5" id="KW-0732">Signal</keyword>
<feature type="chain" id="PRO_5015991599" evidence="5">
    <location>
        <begin position="23"/>
        <end position="164"/>
    </location>
</feature>
<dbReference type="AlphaFoldDB" id="A0A2X2RNT4"/>
<evidence type="ECO:0000259" key="6">
    <source>
        <dbReference type="PROSITE" id="PS51352"/>
    </source>
</evidence>
<keyword evidence="3" id="KW-1015">Disulfide bond</keyword>
<dbReference type="GO" id="GO:0016209">
    <property type="term" value="F:antioxidant activity"/>
    <property type="evidence" value="ECO:0007669"/>
    <property type="project" value="InterPro"/>
</dbReference>
<evidence type="ECO:0000313" key="8">
    <source>
        <dbReference type="Proteomes" id="UP000249891"/>
    </source>
</evidence>
<dbReference type="GO" id="GO:0030313">
    <property type="term" value="C:cell envelope"/>
    <property type="evidence" value="ECO:0007669"/>
    <property type="project" value="UniProtKB-SubCell"/>
</dbReference>
<proteinExistence type="predicted"/>
<name>A0A2X2RNT4_CAPOC</name>
<dbReference type="RefSeq" id="WP_128091377.1">
    <property type="nucleotide sequence ID" value="NZ_CAJPNJ010000057.1"/>
</dbReference>
<feature type="domain" description="Thioredoxin" evidence="6">
    <location>
        <begin position="25"/>
        <end position="164"/>
    </location>
</feature>
<organism evidence="7 8">
    <name type="scientific">Capnocytophaga ochracea</name>
    <dbReference type="NCBI Taxonomy" id="1018"/>
    <lineage>
        <taxon>Bacteria</taxon>
        <taxon>Pseudomonadati</taxon>
        <taxon>Bacteroidota</taxon>
        <taxon>Flavobacteriia</taxon>
        <taxon>Flavobacteriales</taxon>
        <taxon>Flavobacteriaceae</taxon>
        <taxon>Capnocytophaga</taxon>
    </lineage>
</organism>
<dbReference type="Gene3D" id="3.40.30.10">
    <property type="entry name" value="Glutaredoxin"/>
    <property type="match status" value="1"/>
</dbReference>
<dbReference type="GO" id="GO:0016491">
    <property type="term" value="F:oxidoreductase activity"/>
    <property type="evidence" value="ECO:0007669"/>
    <property type="project" value="InterPro"/>
</dbReference>
<sequence length="164" mass="18882">MRKRFLFTALALFFLATAESFAQVLQRHNLVPEINLPQPNGEKLALSSLRGKYVLVDFWASWCMPCKKENKYLKQAYKEFKGKNFVILSVSIDRPKDKDAWQDAIKIEGMLWHNVWDNDGKTAEKYGVTSIPAPFLIDPEGNLLSQGDNLRANDLMKTLKKYIK</sequence>
<evidence type="ECO:0000256" key="4">
    <source>
        <dbReference type="ARBA" id="ARBA00023284"/>
    </source>
</evidence>
<dbReference type="PANTHER" id="PTHR42852:SF6">
    <property type="entry name" value="THIOL:DISULFIDE INTERCHANGE PROTEIN DSBE"/>
    <property type="match status" value="1"/>
</dbReference>
<dbReference type="Pfam" id="PF00578">
    <property type="entry name" value="AhpC-TSA"/>
    <property type="match status" value="1"/>
</dbReference>
<dbReference type="InterPro" id="IPR050553">
    <property type="entry name" value="Thioredoxin_ResA/DsbE_sf"/>
</dbReference>
<evidence type="ECO:0000256" key="1">
    <source>
        <dbReference type="ARBA" id="ARBA00004196"/>
    </source>
</evidence>
<dbReference type="InterPro" id="IPR000866">
    <property type="entry name" value="AhpC/TSA"/>
</dbReference>
<protein>
    <submittedName>
        <fullName evidence="7">Thiol-disulfide oxidoreductase resA</fullName>
    </submittedName>
</protein>
<keyword evidence="4" id="KW-0676">Redox-active center</keyword>